<proteinExistence type="predicted"/>
<evidence type="ECO:0000256" key="1">
    <source>
        <dbReference type="SAM" id="SignalP"/>
    </source>
</evidence>
<protein>
    <submittedName>
        <fullName evidence="2">Uncharacterized protein</fullName>
    </submittedName>
</protein>
<dbReference type="PATRIC" id="fig|50340.43.peg.2209"/>
<evidence type="ECO:0000313" key="2">
    <source>
        <dbReference type="EMBL" id="KPA88543.1"/>
    </source>
</evidence>
<name>A0A0M9GDT8_9PSED</name>
<dbReference type="EMBL" id="JSYZ01000019">
    <property type="protein sequence ID" value="KPA88543.1"/>
    <property type="molecule type" value="Genomic_DNA"/>
</dbReference>
<keyword evidence="1" id="KW-0732">Signal</keyword>
<accession>A0A0M9GDT8</accession>
<organism evidence="2 3">
    <name type="scientific">Pseudomonas asplenii</name>
    <dbReference type="NCBI Taxonomy" id="53407"/>
    <lineage>
        <taxon>Bacteria</taxon>
        <taxon>Pseudomonadati</taxon>
        <taxon>Pseudomonadota</taxon>
        <taxon>Gammaproteobacteria</taxon>
        <taxon>Pseudomonadales</taxon>
        <taxon>Pseudomonadaceae</taxon>
        <taxon>Pseudomonas</taxon>
    </lineage>
</organism>
<gene>
    <name evidence="2" type="ORF">PF66_04907</name>
</gene>
<feature type="chain" id="PRO_5005836086" evidence="1">
    <location>
        <begin position="28"/>
        <end position="179"/>
    </location>
</feature>
<evidence type="ECO:0000313" key="3">
    <source>
        <dbReference type="Proteomes" id="UP000037931"/>
    </source>
</evidence>
<dbReference type="OrthoDB" id="7032735at2"/>
<dbReference type="Proteomes" id="UP000037931">
    <property type="component" value="Unassembled WGS sequence"/>
</dbReference>
<dbReference type="RefSeq" id="WP_054060222.1">
    <property type="nucleotide sequence ID" value="NZ_JAQMZR010000001.1"/>
</dbReference>
<dbReference type="PROSITE" id="PS51257">
    <property type="entry name" value="PROKAR_LIPOPROTEIN"/>
    <property type="match status" value="1"/>
</dbReference>
<dbReference type="STRING" id="50340.PF66_04907"/>
<feature type="signal peptide" evidence="1">
    <location>
        <begin position="1"/>
        <end position="27"/>
    </location>
</feature>
<comment type="caution">
    <text evidence="2">The sequence shown here is derived from an EMBL/GenBank/DDBJ whole genome shotgun (WGS) entry which is preliminary data.</text>
</comment>
<keyword evidence="3" id="KW-1185">Reference proteome</keyword>
<sequence precursor="true">MSNSIIKKVVGPVFLLLGLLFALPASATVILSCTGTLDGAIDPGLTPVAAAQTVEAQVSIVSAPTCTLAGTTVQPARLVLNANLSSGSCTSFSLSPGTSMTITWDDNTTGTATYDPSSPSSFPLTGPFAANFLINSGHAAGKTMAISGLPPASAALASCLLFGPVTVRHLGIPVSFSVI</sequence>
<reference evidence="2 3" key="1">
    <citation type="journal article" date="2015" name="PLoS ONE">
        <title>Rice-Infecting Pseudomonas Genomes Are Highly Accessorized and Harbor Multiple Putative Virulence Mechanisms to Cause Sheath Brown Rot.</title>
        <authorList>
            <person name="Quibod I.L."/>
            <person name="Grande G."/>
            <person name="Oreiro E.G."/>
            <person name="Borja F.N."/>
            <person name="Dossa G.S."/>
            <person name="Mauleon R."/>
            <person name="Cruz C.V."/>
            <person name="Oliva R."/>
        </authorList>
    </citation>
    <scope>NUCLEOTIDE SEQUENCE [LARGE SCALE GENOMIC DNA]</scope>
    <source>
        <strain evidence="2 3">IRRI 6609</strain>
    </source>
</reference>
<dbReference type="AlphaFoldDB" id="A0A0M9GDT8"/>